<keyword evidence="5" id="KW-0812">Transmembrane</keyword>
<dbReference type="Proteomes" id="UP000694865">
    <property type="component" value="Unplaced"/>
</dbReference>
<feature type="region of interest" description="Disordered" evidence="4">
    <location>
        <begin position="491"/>
        <end position="516"/>
    </location>
</feature>
<feature type="chain" id="PRO_5046214603" evidence="6">
    <location>
        <begin position="24"/>
        <end position="622"/>
    </location>
</feature>
<proteinExistence type="predicted"/>
<evidence type="ECO:0000256" key="5">
    <source>
        <dbReference type="SAM" id="Phobius"/>
    </source>
</evidence>
<keyword evidence="5" id="KW-0472">Membrane</keyword>
<dbReference type="PROSITE" id="PS01180">
    <property type="entry name" value="CUB"/>
    <property type="match status" value="2"/>
</dbReference>
<comment type="caution">
    <text evidence="3">Lacks conserved residue(s) required for the propagation of feature annotation.</text>
</comment>
<protein>
    <submittedName>
        <fullName evidence="9">Cubilin-like</fullName>
    </submittedName>
</protein>
<feature type="signal peptide" evidence="6">
    <location>
        <begin position="1"/>
        <end position="23"/>
    </location>
</feature>
<keyword evidence="8" id="KW-1185">Reference proteome</keyword>
<dbReference type="SUPFAM" id="SSF49854">
    <property type="entry name" value="Spermadhesin, CUB domain"/>
    <property type="match status" value="2"/>
</dbReference>
<feature type="region of interest" description="Disordered" evidence="4">
    <location>
        <begin position="541"/>
        <end position="622"/>
    </location>
</feature>
<evidence type="ECO:0000256" key="2">
    <source>
        <dbReference type="ARBA" id="ARBA00023157"/>
    </source>
</evidence>
<dbReference type="InterPro" id="IPR002172">
    <property type="entry name" value="LDrepeatLR_classA_rpt"/>
</dbReference>
<accession>A0ABM0LV16</accession>
<dbReference type="CDD" id="cd00112">
    <property type="entry name" value="LDLa"/>
    <property type="match status" value="1"/>
</dbReference>
<feature type="transmembrane region" description="Helical" evidence="5">
    <location>
        <begin position="439"/>
        <end position="460"/>
    </location>
</feature>
<dbReference type="SUPFAM" id="SSF57424">
    <property type="entry name" value="LDL receptor-like module"/>
    <property type="match status" value="1"/>
</dbReference>
<keyword evidence="2 3" id="KW-1015">Disulfide bond</keyword>
<dbReference type="InterPro" id="IPR023415">
    <property type="entry name" value="LDLR_class-A_CS"/>
</dbReference>
<keyword evidence="6" id="KW-0732">Signal</keyword>
<dbReference type="InterPro" id="IPR036055">
    <property type="entry name" value="LDL_receptor-like_sf"/>
</dbReference>
<evidence type="ECO:0000256" key="4">
    <source>
        <dbReference type="SAM" id="MobiDB-lite"/>
    </source>
</evidence>
<dbReference type="CDD" id="cd00041">
    <property type="entry name" value="CUB"/>
    <property type="match status" value="2"/>
</dbReference>
<evidence type="ECO:0000256" key="6">
    <source>
        <dbReference type="SAM" id="SignalP"/>
    </source>
</evidence>
<dbReference type="Gene3D" id="2.60.120.290">
    <property type="entry name" value="Spermadhesin, CUB domain"/>
    <property type="match status" value="3"/>
</dbReference>
<dbReference type="Gene3D" id="4.10.400.10">
    <property type="entry name" value="Low-density Lipoprotein Receptor"/>
    <property type="match status" value="1"/>
</dbReference>
<dbReference type="PROSITE" id="PS01209">
    <property type="entry name" value="LDLRA_1"/>
    <property type="match status" value="1"/>
</dbReference>
<feature type="domain" description="CUB" evidence="7">
    <location>
        <begin position="29"/>
        <end position="137"/>
    </location>
</feature>
<dbReference type="RefSeq" id="XP_006811607.1">
    <property type="nucleotide sequence ID" value="XM_006811544.1"/>
</dbReference>
<evidence type="ECO:0000256" key="3">
    <source>
        <dbReference type="PROSITE-ProRule" id="PRU00124"/>
    </source>
</evidence>
<gene>
    <name evidence="9" type="primary">LOC102804607</name>
</gene>
<feature type="compositionally biased region" description="Pro residues" evidence="4">
    <location>
        <begin position="542"/>
        <end position="561"/>
    </location>
</feature>
<dbReference type="SMART" id="SM00042">
    <property type="entry name" value="CUB"/>
    <property type="match status" value="2"/>
</dbReference>
<dbReference type="Pfam" id="PF00057">
    <property type="entry name" value="Ldl_recept_a"/>
    <property type="match status" value="1"/>
</dbReference>
<evidence type="ECO:0000256" key="1">
    <source>
        <dbReference type="ARBA" id="ARBA00022737"/>
    </source>
</evidence>
<dbReference type="InterPro" id="IPR000859">
    <property type="entry name" value="CUB_dom"/>
</dbReference>
<dbReference type="PROSITE" id="PS50068">
    <property type="entry name" value="LDLRA_2"/>
    <property type="match status" value="1"/>
</dbReference>
<evidence type="ECO:0000313" key="9">
    <source>
        <dbReference type="RefSeq" id="XP_006811607.1"/>
    </source>
</evidence>
<dbReference type="InterPro" id="IPR035914">
    <property type="entry name" value="Sperma_CUB_dom_sf"/>
</dbReference>
<keyword evidence="1" id="KW-0677">Repeat</keyword>
<dbReference type="PANTHER" id="PTHR24251">
    <property type="entry name" value="OVOCHYMASE-RELATED"/>
    <property type="match status" value="1"/>
</dbReference>
<organism evidence="8 9">
    <name type="scientific">Saccoglossus kowalevskii</name>
    <name type="common">Acorn worm</name>
    <dbReference type="NCBI Taxonomy" id="10224"/>
    <lineage>
        <taxon>Eukaryota</taxon>
        <taxon>Metazoa</taxon>
        <taxon>Hemichordata</taxon>
        <taxon>Enteropneusta</taxon>
        <taxon>Harrimaniidae</taxon>
        <taxon>Saccoglossus</taxon>
    </lineage>
</organism>
<feature type="disulfide bond" evidence="3">
    <location>
        <begin position="414"/>
        <end position="429"/>
    </location>
</feature>
<evidence type="ECO:0000259" key="7">
    <source>
        <dbReference type="PROSITE" id="PS01180"/>
    </source>
</evidence>
<sequence length="622" mass="68220">MTKLQNITWIDVVLAILLVGCHAEDIEGCGGVFNYDFGEFTSPNFPNNYESNSDCYYYITVSTNKRIRLEFKAFNIQYNDYVKVIEGSSIDSPPVFTKYSGPYIPDISLSTSYSIIVHFHSDDLMEATGFQAEFRGVTSDTPDDDTCGGDLYGDMGTLRSPGYPNVYPNSLNCEYYISVSEGRRITVQFTFFETEDTYDCVSIYDGNSLSANMIGRYCGLTLPQIMRSSSSNILVHFTSDSVTQYKGFELLYTSNPVGGISVCRDDATSSPGGVIYSHDTYPAGLPSNAICSLAIDTFAQYNYVYLNILQIDIRDNRSSDCLQGNSIILSTLDTKSRIIDVVCDKSETNIPYTTSEGLNITLQIENTEYIHSGVKAVFSLYYQATSLGIEYSCLTGNDFLCTSNQRCISASLRCDGFDNCGDESDEQNCDIEAAVTTSIAGFTSSVVFVLLIILLVACCCRRRYGRFGGRRVVRNTQPTTNIQQTVVFSQNTAPNPQNAPPPIQPTYGPGAPAMNPAAYTQVPQQAYGGVQMVPQGYQACQPYPPAANQPYPPPGPQPYPSPGNQQYSTQGSQPYPTQGNLPYPPPGNQPYPPPGSQPYPPAPSDTLPPPMYDDVVKNPSPM</sequence>
<evidence type="ECO:0000313" key="8">
    <source>
        <dbReference type="Proteomes" id="UP000694865"/>
    </source>
</evidence>
<feature type="domain" description="CUB" evidence="7">
    <location>
        <begin position="147"/>
        <end position="255"/>
    </location>
</feature>
<keyword evidence="5" id="KW-1133">Transmembrane helix</keyword>
<name>A0ABM0LV16_SACKO</name>
<dbReference type="SMART" id="SM00192">
    <property type="entry name" value="LDLa"/>
    <property type="match status" value="1"/>
</dbReference>
<reference evidence="9" key="1">
    <citation type="submission" date="2025-08" db="UniProtKB">
        <authorList>
            <consortium name="RefSeq"/>
        </authorList>
    </citation>
    <scope>IDENTIFICATION</scope>
    <source>
        <tissue evidence="9">Testes</tissue>
    </source>
</reference>
<dbReference type="PANTHER" id="PTHR24251:SF37">
    <property type="entry name" value="CUB DOMAIN-CONTAINING PROTEIN"/>
    <property type="match status" value="1"/>
</dbReference>
<feature type="compositionally biased region" description="Pro residues" evidence="4">
    <location>
        <begin position="582"/>
        <end position="611"/>
    </location>
</feature>
<dbReference type="GeneID" id="102804607"/>
<dbReference type="Pfam" id="PF00431">
    <property type="entry name" value="CUB"/>
    <property type="match status" value="2"/>
</dbReference>